<dbReference type="AlphaFoldDB" id="A0A1W1Z805"/>
<evidence type="ECO:0000313" key="4">
    <source>
        <dbReference type="EMBL" id="SMC44543.1"/>
    </source>
</evidence>
<dbReference type="InterPro" id="IPR007621">
    <property type="entry name" value="TPM_dom"/>
</dbReference>
<dbReference type="Proteomes" id="UP000192738">
    <property type="component" value="Unassembled WGS sequence"/>
</dbReference>
<dbReference type="EMBL" id="FWXI01000003">
    <property type="protein sequence ID" value="SMC44543.1"/>
    <property type="molecule type" value="Genomic_DNA"/>
</dbReference>
<dbReference type="Pfam" id="PF04536">
    <property type="entry name" value="TPM_phosphatase"/>
    <property type="match status" value="1"/>
</dbReference>
<name>A0A1W1Z805_9FIRM</name>
<evidence type="ECO:0000313" key="5">
    <source>
        <dbReference type="Proteomes" id="UP000192738"/>
    </source>
</evidence>
<keyword evidence="1" id="KW-0812">Transmembrane</keyword>
<evidence type="ECO:0000256" key="1">
    <source>
        <dbReference type="SAM" id="Phobius"/>
    </source>
</evidence>
<feature type="chain" id="PRO_5012935697" description="TPM domain-containing protein" evidence="2">
    <location>
        <begin position="23"/>
        <end position="250"/>
    </location>
</feature>
<gene>
    <name evidence="4" type="ORF">SAMN04488500_10377</name>
</gene>
<dbReference type="RefSeq" id="WP_084574433.1">
    <property type="nucleotide sequence ID" value="NZ_CP155572.1"/>
</dbReference>
<feature type="domain" description="TPM" evidence="3">
    <location>
        <begin position="36"/>
        <end position="158"/>
    </location>
</feature>
<dbReference type="PANTHER" id="PTHR30373:SF2">
    <property type="entry name" value="UPF0603 PROTEIN YGCG"/>
    <property type="match status" value="1"/>
</dbReference>
<dbReference type="Gene3D" id="3.10.310.50">
    <property type="match status" value="1"/>
</dbReference>
<dbReference type="STRING" id="112901.SAMN04488500_10377"/>
<keyword evidence="1" id="KW-1133">Transmembrane helix</keyword>
<organism evidence="4 5">
    <name type="scientific">Sporomusa malonica</name>
    <dbReference type="NCBI Taxonomy" id="112901"/>
    <lineage>
        <taxon>Bacteria</taxon>
        <taxon>Bacillati</taxon>
        <taxon>Bacillota</taxon>
        <taxon>Negativicutes</taxon>
        <taxon>Selenomonadales</taxon>
        <taxon>Sporomusaceae</taxon>
        <taxon>Sporomusa</taxon>
    </lineage>
</organism>
<proteinExistence type="predicted"/>
<dbReference type="PANTHER" id="PTHR30373">
    <property type="entry name" value="UPF0603 PROTEIN YGCG"/>
    <property type="match status" value="1"/>
</dbReference>
<evidence type="ECO:0000256" key="2">
    <source>
        <dbReference type="SAM" id="SignalP"/>
    </source>
</evidence>
<keyword evidence="2" id="KW-0732">Signal</keyword>
<feature type="transmembrane region" description="Helical" evidence="1">
    <location>
        <begin position="194"/>
        <end position="223"/>
    </location>
</feature>
<feature type="signal peptide" evidence="2">
    <location>
        <begin position="1"/>
        <end position="22"/>
    </location>
</feature>
<evidence type="ECO:0000259" key="3">
    <source>
        <dbReference type="Pfam" id="PF04536"/>
    </source>
</evidence>
<accession>A0A1W1Z805</accession>
<keyword evidence="5" id="KW-1185">Reference proteome</keyword>
<protein>
    <recommendedName>
        <fullName evidence="3">TPM domain-containing protein</fullName>
    </recommendedName>
</protein>
<keyword evidence="1" id="KW-0472">Membrane</keyword>
<dbReference type="OrthoDB" id="9810918at2"/>
<reference evidence="4 5" key="1">
    <citation type="submission" date="2017-04" db="EMBL/GenBank/DDBJ databases">
        <authorList>
            <person name="Afonso C.L."/>
            <person name="Miller P.J."/>
            <person name="Scott M.A."/>
            <person name="Spackman E."/>
            <person name="Goraichik I."/>
            <person name="Dimitrov K.M."/>
            <person name="Suarez D.L."/>
            <person name="Swayne D.E."/>
        </authorList>
    </citation>
    <scope>NUCLEOTIDE SEQUENCE [LARGE SCALE GENOMIC DNA]</scope>
    <source>
        <strain evidence="4 5">DSM 5090</strain>
    </source>
</reference>
<sequence>MKKLLIWLILVISLAATAVASAQTTIPPAPVSSRYVQDYAGVLSDETKVKINKLGRKIAETTKAQVVVVTVNSLEGVPIEDYSLGILRKWGIGDKTQNNGVLLLIAVNDKQSRIEVGYGLEGVLNDAKVGRILDESVLPYFQQGDYNRGVWTGYKALVGTISGEYGKDGRSNEKNKATDASLGVATWWNGLPGWLQLIAFVGLAALVAGDWLFFGGSITLLLLSLLRFRGGGGGGYGGGSGGGGGADRKW</sequence>